<proteinExistence type="predicted"/>
<dbReference type="EMBL" id="JXXN02001641">
    <property type="protein sequence ID" value="THD24361.1"/>
    <property type="molecule type" value="Genomic_DNA"/>
</dbReference>
<evidence type="ECO:0000313" key="3">
    <source>
        <dbReference type="Proteomes" id="UP000230066"/>
    </source>
</evidence>
<evidence type="ECO:0000256" key="1">
    <source>
        <dbReference type="SAM" id="MobiDB-lite"/>
    </source>
</evidence>
<organism evidence="2 3">
    <name type="scientific">Fasciola hepatica</name>
    <name type="common">Liver fluke</name>
    <dbReference type="NCBI Taxonomy" id="6192"/>
    <lineage>
        <taxon>Eukaryota</taxon>
        <taxon>Metazoa</taxon>
        <taxon>Spiralia</taxon>
        <taxon>Lophotrochozoa</taxon>
        <taxon>Platyhelminthes</taxon>
        <taxon>Trematoda</taxon>
        <taxon>Digenea</taxon>
        <taxon>Plagiorchiida</taxon>
        <taxon>Echinostomata</taxon>
        <taxon>Echinostomatoidea</taxon>
        <taxon>Fasciolidae</taxon>
        <taxon>Fasciola</taxon>
    </lineage>
</organism>
<sequence length="828" mass="93429">MASFNVVTIIFLPFMFHSIFRLLRYYGHIDAHYRSSRTALYDRSLSMLNLALPLLDIFTVEPSSASSLVQIFTEVSLVKRMFYQLRAWVYYRLGNVVESEENAEVCLELLPSDALCSYVLSISKLVTGRFVDSVKAAAPVLSQWTEPEVFKSVEFIHLSYLKEWARYLHSHFTQPMVEFHWLTDLSSQFKQHWVQSVALESVPGYKEQPGISSELPNFVASPKRLKSILFDSTVFIEGHSARVGIYPVRSVNHSEECSGSWTLGLLHSGPCQSLRLKRLGQFLCQLDSTFYLFLPSAPVDSSPTVAPFNQRHRVSIALAALHSAESIRNYWCERRRVSFGTCWSYSPNQNDPQLSQRTTTYARNSKLDDWTSWSSPYCTRPTNPTASSNTHQHCRSPNSEGPDWLVHTSATARFLQLADPSGAPTFWHSDQETSTGGKEFSTDSGDSGDSSFTSGRTFFDDFLHQRPATGFSGECYDSSRFKSSTNGNSGHCENEWRTATVRDQRFFIQHSQVVPDTLPYVPAAFRILSSVFRIRALLNPDGTGILDDSLTDTDIFGDFPSHFPHYPRSHDDSDNRSTQANTLDMILSYLDHLWTEAGERDLFDHNHRVALNLFVPGRVDLARSGTSDLSSHRYLAGVLLFEKDINKNYMLSMLVLSNAQHRHELGAELDAAFEEFLVHGEKALASILAGSNSQTGTRRLTSPFEDHYLQDAVNSAFHWLYYWIILKPIESVYSFHVGFGLVLGMLRALGVEPKSSIPVAERSLELEALFVGSPESFASVCRSLLNLSWLSYSSLTLTWQVAPETLIQHPKMFTELLNLQAASECSLQ</sequence>
<dbReference type="PANTHER" id="PTHR44523">
    <property type="entry name" value="TETRATRICOPEPTIDE REPEAT PROTEIN 13"/>
    <property type="match status" value="1"/>
</dbReference>
<gene>
    <name evidence="2" type="ORF">D915_004546</name>
</gene>
<comment type="caution">
    <text evidence="2">The sequence shown here is derived from an EMBL/GenBank/DDBJ whole genome shotgun (WGS) entry which is preliminary data.</text>
</comment>
<dbReference type="AlphaFoldDB" id="A0A4E0RD97"/>
<accession>A0A4E0RD97</accession>
<dbReference type="PANTHER" id="PTHR44523:SF1">
    <property type="entry name" value="TETRATRICOPEPTIDE REPEAT PROTEIN 13"/>
    <property type="match status" value="1"/>
</dbReference>
<reference evidence="2" key="1">
    <citation type="submission" date="2019-03" db="EMBL/GenBank/DDBJ databases">
        <title>Improved annotation for the trematode Fasciola hepatica.</title>
        <authorList>
            <person name="Choi Y.-J."/>
            <person name="Martin J."/>
            <person name="Mitreva M."/>
        </authorList>
    </citation>
    <scope>NUCLEOTIDE SEQUENCE [LARGE SCALE GENOMIC DNA]</scope>
</reference>
<name>A0A4E0RD97_FASHE</name>
<dbReference type="Proteomes" id="UP000230066">
    <property type="component" value="Unassembled WGS sequence"/>
</dbReference>
<protein>
    <submittedName>
        <fullName evidence="2">Tetratricopeptide repeat protein 13</fullName>
    </submittedName>
</protein>
<keyword evidence="3" id="KW-1185">Reference proteome</keyword>
<evidence type="ECO:0000313" key="2">
    <source>
        <dbReference type="EMBL" id="THD24361.1"/>
    </source>
</evidence>
<feature type="region of interest" description="Disordered" evidence="1">
    <location>
        <begin position="425"/>
        <end position="449"/>
    </location>
</feature>